<name>A0A916NMB6_9BACT</name>
<evidence type="ECO:0000256" key="3">
    <source>
        <dbReference type="ARBA" id="ARBA00022691"/>
    </source>
</evidence>
<comment type="caution">
    <text evidence="5">The sequence shown here is derived from an EMBL/GenBank/DDBJ whole genome shotgun (WGS) entry which is preliminary data.</text>
</comment>
<dbReference type="AlphaFoldDB" id="A0A916NMB6"/>
<sequence>MKMDQSNGYEYHAETFIRCRSKGTNGVGAASVRRWGKVLPPKATVLDLGCGTGDPVSRALQDEGLALYGIDASPSMIQLFRQNFPNAPAACEAAEDSSFFNRQFDAIIAWGLLFLLPEKKQEIVIRKMANALYTEGKLLFTAPSQKMKWEDAITALESISLGAQRYKELLEASGLLLIGEFEDEGGNHYYHSVRPALAQA</sequence>
<keyword evidence="6" id="KW-1185">Reference proteome</keyword>
<feature type="domain" description="Methyltransferase" evidence="4">
    <location>
        <begin position="45"/>
        <end position="136"/>
    </location>
</feature>
<dbReference type="SUPFAM" id="SSF53335">
    <property type="entry name" value="S-adenosyl-L-methionine-dependent methyltransferases"/>
    <property type="match status" value="1"/>
</dbReference>
<keyword evidence="3" id="KW-0949">S-adenosyl-L-methionine</keyword>
<dbReference type="PANTHER" id="PTHR43464:SF19">
    <property type="entry name" value="UBIQUINONE BIOSYNTHESIS O-METHYLTRANSFERASE, MITOCHONDRIAL"/>
    <property type="match status" value="1"/>
</dbReference>
<dbReference type="Gene3D" id="3.40.50.150">
    <property type="entry name" value="Vaccinia Virus protein VP39"/>
    <property type="match status" value="1"/>
</dbReference>
<reference evidence="5" key="1">
    <citation type="submission" date="2021-04" db="EMBL/GenBank/DDBJ databases">
        <authorList>
            <person name="Rodrigo-Torres L."/>
            <person name="Arahal R. D."/>
            <person name="Lucena T."/>
        </authorList>
    </citation>
    <scope>NUCLEOTIDE SEQUENCE</scope>
    <source>
        <strain evidence="5">CECT 9275</strain>
    </source>
</reference>
<evidence type="ECO:0000313" key="6">
    <source>
        <dbReference type="Proteomes" id="UP000680038"/>
    </source>
</evidence>
<accession>A0A916NMB6</accession>
<evidence type="ECO:0000256" key="1">
    <source>
        <dbReference type="ARBA" id="ARBA00022603"/>
    </source>
</evidence>
<protein>
    <recommendedName>
        <fullName evidence="4">Methyltransferase domain-containing protein</fullName>
    </recommendedName>
</protein>
<dbReference type="GO" id="GO:0032259">
    <property type="term" value="P:methylation"/>
    <property type="evidence" value="ECO:0007669"/>
    <property type="project" value="UniProtKB-KW"/>
</dbReference>
<evidence type="ECO:0000256" key="2">
    <source>
        <dbReference type="ARBA" id="ARBA00022679"/>
    </source>
</evidence>
<evidence type="ECO:0000313" key="5">
    <source>
        <dbReference type="EMBL" id="CAG5005590.1"/>
    </source>
</evidence>
<evidence type="ECO:0000259" key="4">
    <source>
        <dbReference type="Pfam" id="PF13649"/>
    </source>
</evidence>
<dbReference type="Proteomes" id="UP000680038">
    <property type="component" value="Unassembled WGS sequence"/>
</dbReference>
<dbReference type="CDD" id="cd02440">
    <property type="entry name" value="AdoMet_MTases"/>
    <property type="match status" value="1"/>
</dbReference>
<keyword evidence="1" id="KW-0489">Methyltransferase</keyword>
<gene>
    <name evidence="5" type="ORF">DYBT9275_03611</name>
</gene>
<organism evidence="5 6">
    <name type="scientific">Dyadobacter helix</name>
    <dbReference type="NCBI Taxonomy" id="2822344"/>
    <lineage>
        <taxon>Bacteria</taxon>
        <taxon>Pseudomonadati</taxon>
        <taxon>Bacteroidota</taxon>
        <taxon>Cytophagia</taxon>
        <taxon>Cytophagales</taxon>
        <taxon>Spirosomataceae</taxon>
        <taxon>Dyadobacter</taxon>
    </lineage>
</organism>
<dbReference type="EMBL" id="CAJRAF010000002">
    <property type="protein sequence ID" value="CAG5005590.1"/>
    <property type="molecule type" value="Genomic_DNA"/>
</dbReference>
<dbReference type="InterPro" id="IPR041698">
    <property type="entry name" value="Methyltransf_25"/>
</dbReference>
<proteinExistence type="predicted"/>
<dbReference type="InterPro" id="IPR029063">
    <property type="entry name" value="SAM-dependent_MTases_sf"/>
</dbReference>
<keyword evidence="2" id="KW-0808">Transferase</keyword>
<dbReference type="GO" id="GO:0008168">
    <property type="term" value="F:methyltransferase activity"/>
    <property type="evidence" value="ECO:0007669"/>
    <property type="project" value="UniProtKB-KW"/>
</dbReference>
<dbReference type="PANTHER" id="PTHR43464">
    <property type="entry name" value="METHYLTRANSFERASE"/>
    <property type="match status" value="1"/>
</dbReference>
<dbReference type="Pfam" id="PF13649">
    <property type="entry name" value="Methyltransf_25"/>
    <property type="match status" value="1"/>
</dbReference>